<organism evidence="1 2">
    <name type="scientific">Trifolium medium</name>
    <dbReference type="NCBI Taxonomy" id="97028"/>
    <lineage>
        <taxon>Eukaryota</taxon>
        <taxon>Viridiplantae</taxon>
        <taxon>Streptophyta</taxon>
        <taxon>Embryophyta</taxon>
        <taxon>Tracheophyta</taxon>
        <taxon>Spermatophyta</taxon>
        <taxon>Magnoliopsida</taxon>
        <taxon>eudicotyledons</taxon>
        <taxon>Gunneridae</taxon>
        <taxon>Pentapetalae</taxon>
        <taxon>rosids</taxon>
        <taxon>fabids</taxon>
        <taxon>Fabales</taxon>
        <taxon>Fabaceae</taxon>
        <taxon>Papilionoideae</taxon>
        <taxon>50 kb inversion clade</taxon>
        <taxon>NPAAA clade</taxon>
        <taxon>Hologalegina</taxon>
        <taxon>IRL clade</taxon>
        <taxon>Trifolieae</taxon>
        <taxon>Trifolium</taxon>
    </lineage>
</organism>
<evidence type="ECO:0000313" key="1">
    <source>
        <dbReference type="EMBL" id="MCH82812.1"/>
    </source>
</evidence>
<keyword evidence="1" id="KW-0547">Nucleotide-binding</keyword>
<accession>A0A392M5X3</accession>
<keyword evidence="1" id="KW-0067">ATP-binding</keyword>
<gene>
    <name evidence="1" type="ORF">A2U01_0003624</name>
</gene>
<keyword evidence="1" id="KW-0378">Hydrolase</keyword>
<evidence type="ECO:0000313" key="2">
    <source>
        <dbReference type="Proteomes" id="UP000265520"/>
    </source>
</evidence>
<dbReference type="AlphaFoldDB" id="A0A392M5X3"/>
<reference evidence="1 2" key="1">
    <citation type="journal article" date="2018" name="Front. Plant Sci.">
        <title>Red Clover (Trifolium pratense) and Zigzag Clover (T. medium) - A Picture of Genomic Similarities and Differences.</title>
        <authorList>
            <person name="Dluhosova J."/>
            <person name="Istvanek J."/>
            <person name="Nedelnik J."/>
            <person name="Repkova J."/>
        </authorList>
    </citation>
    <scope>NUCLEOTIDE SEQUENCE [LARGE SCALE GENOMIC DNA]</scope>
    <source>
        <strain evidence="2">cv. 10/8</strain>
        <tissue evidence="1">Leaf</tissue>
    </source>
</reference>
<dbReference type="EMBL" id="LXQA010004221">
    <property type="protein sequence ID" value="MCH82812.1"/>
    <property type="molecule type" value="Genomic_DNA"/>
</dbReference>
<feature type="non-terminal residue" evidence="1">
    <location>
        <position position="27"/>
    </location>
</feature>
<dbReference type="GO" id="GO:0004386">
    <property type="term" value="F:helicase activity"/>
    <property type="evidence" value="ECO:0007669"/>
    <property type="project" value="UniProtKB-KW"/>
</dbReference>
<name>A0A392M5X3_9FABA</name>
<keyword evidence="2" id="KW-1185">Reference proteome</keyword>
<dbReference type="Proteomes" id="UP000265520">
    <property type="component" value="Unassembled WGS sequence"/>
</dbReference>
<comment type="caution">
    <text evidence="1">The sequence shown here is derived from an EMBL/GenBank/DDBJ whole genome shotgun (WGS) entry which is preliminary data.</text>
</comment>
<keyword evidence="1" id="KW-0347">Helicase</keyword>
<sequence length="27" mass="3293">MEDQISEVLEEEREERILRKAEMEATK</sequence>
<protein>
    <submittedName>
        <fullName evidence="1">DEAD-box ATP-dependent RNA helicase 28-like</fullName>
    </submittedName>
</protein>
<proteinExistence type="predicted"/>